<dbReference type="Proteomes" id="UP001596972">
    <property type="component" value="Unassembled WGS sequence"/>
</dbReference>
<keyword evidence="4" id="KW-1185">Reference proteome</keyword>
<dbReference type="RefSeq" id="WP_378297485.1">
    <property type="nucleotide sequence ID" value="NZ_JBHTJA010000011.1"/>
</dbReference>
<accession>A0ABW3EM01</accession>
<dbReference type="Gene3D" id="1.10.630.10">
    <property type="entry name" value="Cytochrome P450"/>
    <property type="match status" value="1"/>
</dbReference>
<keyword evidence="2" id="KW-0349">Heme</keyword>
<reference evidence="4" key="1">
    <citation type="journal article" date="2019" name="Int. J. Syst. Evol. Microbiol.">
        <title>The Global Catalogue of Microorganisms (GCM) 10K type strain sequencing project: providing services to taxonomists for standard genome sequencing and annotation.</title>
        <authorList>
            <consortium name="The Broad Institute Genomics Platform"/>
            <consortium name="The Broad Institute Genome Sequencing Center for Infectious Disease"/>
            <person name="Wu L."/>
            <person name="Ma J."/>
        </authorList>
    </citation>
    <scope>NUCLEOTIDE SEQUENCE [LARGE SCALE GENOMIC DNA]</scope>
    <source>
        <strain evidence="4">JCM 31202</strain>
    </source>
</reference>
<dbReference type="PRINTS" id="PR00385">
    <property type="entry name" value="P450"/>
</dbReference>
<keyword evidence="2" id="KW-0560">Oxidoreductase</keyword>
<sequence>MSSHVETRVEYPDARTVMGRLLAPGLEDPYPLYAWLRVHEPVHFSDRLGAYVLTRFADCEYLLRNPELFPAPDEETLIGMMPEANRVDPFLMLVRSLVNSNPPKHTRLRQVVSKAFTARRVERLTDDVVRIAADHVGAVAGRSAGRPVDLHEELSVPVPLRVLAQLLGLPLDDDRLLAELIPPIMNIIDPTADAATIKEADEAFARLTAHLWELVERRRADPRDDLVSALAALGREEDGGLSDDELRAMLVALLTAGYETTATSIDMSVLALLRHPQYRADLATREGAVRFADEVLRWDPSGPMSAGFRMAARDVRFGDHEVPAGSQVRVLFGAANRDPEANPDPDRFDPYRESPKSLAFGAGIHHCLGRNLARLEIAAVLMAVAEHAPAMELAGEPVRRRSLPLRDFSSFQVRLR</sequence>
<proteinExistence type="inferred from homology"/>
<keyword evidence="2" id="KW-0479">Metal-binding</keyword>
<name>A0ABW3EM01_9ACTN</name>
<keyword evidence="2" id="KW-0408">Iron</keyword>
<organism evidence="3 4">
    <name type="scientific">Actinomadura sediminis</name>
    <dbReference type="NCBI Taxonomy" id="1038904"/>
    <lineage>
        <taxon>Bacteria</taxon>
        <taxon>Bacillati</taxon>
        <taxon>Actinomycetota</taxon>
        <taxon>Actinomycetes</taxon>
        <taxon>Streptosporangiales</taxon>
        <taxon>Thermomonosporaceae</taxon>
        <taxon>Actinomadura</taxon>
    </lineage>
</organism>
<evidence type="ECO:0000313" key="4">
    <source>
        <dbReference type="Proteomes" id="UP001596972"/>
    </source>
</evidence>
<keyword evidence="2" id="KW-0503">Monooxygenase</keyword>
<dbReference type="PROSITE" id="PS00086">
    <property type="entry name" value="CYTOCHROME_P450"/>
    <property type="match status" value="1"/>
</dbReference>
<gene>
    <name evidence="3" type="ORF">ACFQ11_08785</name>
</gene>
<protein>
    <submittedName>
        <fullName evidence="3">Cytochrome P450</fullName>
    </submittedName>
</protein>
<dbReference type="Pfam" id="PF00067">
    <property type="entry name" value="p450"/>
    <property type="match status" value="2"/>
</dbReference>
<dbReference type="PANTHER" id="PTHR46696:SF1">
    <property type="entry name" value="CYTOCHROME P450 YJIB-RELATED"/>
    <property type="match status" value="1"/>
</dbReference>
<evidence type="ECO:0000313" key="3">
    <source>
        <dbReference type="EMBL" id="MFD0900482.1"/>
    </source>
</evidence>
<dbReference type="InterPro" id="IPR017972">
    <property type="entry name" value="Cyt_P450_CS"/>
</dbReference>
<dbReference type="InterPro" id="IPR036396">
    <property type="entry name" value="Cyt_P450_sf"/>
</dbReference>
<dbReference type="InterPro" id="IPR002397">
    <property type="entry name" value="Cyt_P450_B"/>
</dbReference>
<comment type="caution">
    <text evidence="3">The sequence shown here is derived from an EMBL/GenBank/DDBJ whole genome shotgun (WGS) entry which is preliminary data.</text>
</comment>
<evidence type="ECO:0000256" key="2">
    <source>
        <dbReference type="RuleBase" id="RU000461"/>
    </source>
</evidence>
<evidence type="ECO:0000256" key="1">
    <source>
        <dbReference type="ARBA" id="ARBA00010617"/>
    </source>
</evidence>
<dbReference type="InterPro" id="IPR001128">
    <property type="entry name" value="Cyt_P450"/>
</dbReference>
<comment type="similarity">
    <text evidence="1 2">Belongs to the cytochrome P450 family.</text>
</comment>
<dbReference type="PRINTS" id="PR00359">
    <property type="entry name" value="BP450"/>
</dbReference>
<dbReference type="EMBL" id="JBHTJA010000011">
    <property type="protein sequence ID" value="MFD0900482.1"/>
    <property type="molecule type" value="Genomic_DNA"/>
</dbReference>
<dbReference type="PANTHER" id="PTHR46696">
    <property type="entry name" value="P450, PUTATIVE (EUROFUNG)-RELATED"/>
    <property type="match status" value="1"/>
</dbReference>
<dbReference type="SUPFAM" id="SSF48264">
    <property type="entry name" value="Cytochrome P450"/>
    <property type="match status" value="1"/>
</dbReference>